<evidence type="ECO:0000256" key="8">
    <source>
        <dbReference type="ARBA" id="ARBA00022927"/>
    </source>
</evidence>
<keyword evidence="5" id="KW-0813">Transport</keyword>
<keyword evidence="13" id="KW-0969">Cilium</keyword>
<evidence type="ECO:0000256" key="3">
    <source>
        <dbReference type="ARBA" id="ARBA00006602"/>
    </source>
</evidence>
<protein>
    <recommendedName>
        <fullName evidence="4">Flagellar assembly protein FliH</fullName>
    </recommendedName>
</protein>
<keyword evidence="8" id="KW-0653">Protein transport</keyword>
<evidence type="ECO:0000256" key="7">
    <source>
        <dbReference type="ARBA" id="ARBA00022795"/>
    </source>
</evidence>
<dbReference type="InterPro" id="IPR051472">
    <property type="entry name" value="T3SS_Stator/FliH"/>
</dbReference>
<keyword evidence="10" id="KW-0175">Coiled coil</keyword>
<evidence type="ECO:0000256" key="9">
    <source>
        <dbReference type="ARBA" id="ARBA00023225"/>
    </source>
</evidence>
<dbReference type="Pfam" id="PF02108">
    <property type="entry name" value="FliH"/>
    <property type="match status" value="1"/>
</dbReference>
<evidence type="ECO:0000256" key="11">
    <source>
        <dbReference type="SAM" id="MobiDB-lite"/>
    </source>
</evidence>
<evidence type="ECO:0000256" key="4">
    <source>
        <dbReference type="ARBA" id="ARBA00016507"/>
    </source>
</evidence>
<evidence type="ECO:0000256" key="2">
    <source>
        <dbReference type="ARBA" id="ARBA00004496"/>
    </source>
</evidence>
<comment type="similarity">
    <text evidence="3">Belongs to the FliH family.</text>
</comment>
<evidence type="ECO:0000256" key="10">
    <source>
        <dbReference type="SAM" id="Coils"/>
    </source>
</evidence>
<keyword evidence="7" id="KW-1005">Bacterial flagellum biogenesis</keyword>
<feature type="coiled-coil region" evidence="10">
    <location>
        <begin position="33"/>
        <end position="64"/>
    </location>
</feature>
<comment type="function">
    <text evidence="1">Needed for flagellar regrowth and assembly.</text>
</comment>
<evidence type="ECO:0000256" key="5">
    <source>
        <dbReference type="ARBA" id="ARBA00022448"/>
    </source>
</evidence>
<evidence type="ECO:0000256" key="6">
    <source>
        <dbReference type="ARBA" id="ARBA00022490"/>
    </source>
</evidence>
<feature type="domain" description="Flagellar assembly protein FliH/Type III secretion system HrpE" evidence="12">
    <location>
        <begin position="93"/>
        <end position="214"/>
    </location>
</feature>
<accession>A0ABU7HJI9</accession>
<dbReference type="InterPro" id="IPR018035">
    <property type="entry name" value="Flagellar_FliH/T3SS_HrpE"/>
</dbReference>
<keyword evidence="13" id="KW-0966">Cell projection</keyword>
<name>A0ABU7HJI9_9PSED</name>
<reference evidence="13 14" key="1">
    <citation type="submission" date="2024-01" db="EMBL/GenBank/DDBJ databases">
        <title>Unpublished Manusciprt.</title>
        <authorList>
            <person name="Duman M."/>
            <person name="Valdes E.G."/>
            <person name="Ajmi N."/>
            <person name="Altun S."/>
            <person name="Saticioglu I.B."/>
        </authorList>
    </citation>
    <scope>NUCLEOTIDE SEQUENCE [LARGE SCALE GENOMIC DNA]</scope>
    <source>
        <strain evidence="13 14">148P</strain>
    </source>
</reference>
<gene>
    <name evidence="13" type="ORF">V0R50_00585</name>
</gene>
<sequence length="229" mass="25126">MPMSDAMARWQTWQMEPLGSADAATDEAHAAQRERLRRRAFEQRLELERQRNEALAEARQISHAEGREQGYAVGLEEGRAAAAEELREQVRQTLEPLRSLCQSFDAALHEVDGLLAGQVGRVALDLAARLAGEALAVQPAQVETLVRQMLASEPHLSGKPRLSLNPDDLPWVESSLGEDLEAAGWSLRADPAILPGGCRVTSATGELDATRQTREAMFSDAGQWQLDQP</sequence>
<dbReference type="Proteomes" id="UP001335100">
    <property type="component" value="Unassembled WGS sequence"/>
</dbReference>
<dbReference type="InterPro" id="IPR000563">
    <property type="entry name" value="Flag_FliH"/>
</dbReference>
<keyword evidence="6" id="KW-0963">Cytoplasm</keyword>
<dbReference type="PANTHER" id="PTHR34982:SF1">
    <property type="entry name" value="FLAGELLAR ASSEMBLY PROTEIN FLIH"/>
    <property type="match status" value="1"/>
</dbReference>
<dbReference type="PANTHER" id="PTHR34982">
    <property type="entry name" value="YOP PROTEINS TRANSLOCATION PROTEIN L"/>
    <property type="match status" value="1"/>
</dbReference>
<evidence type="ECO:0000259" key="12">
    <source>
        <dbReference type="Pfam" id="PF02108"/>
    </source>
</evidence>
<evidence type="ECO:0000313" key="14">
    <source>
        <dbReference type="Proteomes" id="UP001335100"/>
    </source>
</evidence>
<keyword evidence="13" id="KW-0282">Flagellum</keyword>
<dbReference type="RefSeq" id="WP_330072683.1">
    <property type="nucleotide sequence ID" value="NZ_JAZDQJ010000001.1"/>
</dbReference>
<evidence type="ECO:0000313" key="13">
    <source>
        <dbReference type="EMBL" id="MEE1931698.1"/>
    </source>
</evidence>
<feature type="region of interest" description="Disordered" evidence="11">
    <location>
        <begin position="1"/>
        <end position="32"/>
    </location>
</feature>
<comment type="caution">
    <text evidence="13">The sequence shown here is derived from an EMBL/GenBank/DDBJ whole genome shotgun (WGS) entry which is preliminary data.</text>
</comment>
<keyword evidence="9" id="KW-1006">Bacterial flagellum protein export</keyword>
<proteinExistence type="inferred from homology"/>
<evidence type="ECO:0000256" key="1">
    <source>
        <dbReference type="ARBA" id="ARBA00003041"/>
    </source>
</evidence>
<dbReference type="EMBL" id="JAZDQJ010000001">
    <property type="protein sequence ID" value="MEE1931698.1"/>
    <property type="molecule type" value="Genomic_DNA"/>
</dbReference>
<organism evidence="13 14">
    <name type="scientific">Pseudomonas ulcerans</name>
    <dbReference type="NCBI Taxonomy" id="3115852"/>
    <lineage>
        <taxon>Bacteria</taxon>
        <taxon>Pseudomonadati</taxon>
        <taxon>Pseudomonadota</taxon>
        <taxon>Gammaproteobacteria</taxon>
        <taxon>Pseudomonadales</taxon>
        <taxon>Pseudomonadaceae</taxon>
        <taxon>Pseudomonas</taxon>
    </lineage>
</organism>
<comment type="subcellular location">
    <subcellularLocation>
        <location evidence="2">Cytoplasm</location>
    </subcellularLocation>
</comment>
<keyword evidence="14" id="KW-1185">Reference proteome</keyword>
<dbReference type="PRINTS" id="PR01003">
    <property type="entry name" value="FLGFLIH"/>
</dbReference>